<feature type="region of interest" description="Disordered" evidence="1">
    <location>
        <begin position="1"/>
        <end position="26"/>
    </location>
</feature>
<proteinExistence type="predicted"/>
<name>A0A5E4VB43_9BURK</name>
<feature type="compositionally biased region" description="Gly residues" evidence="1">
    <location>
        <begin position="15"/>
        <end position="26"/>
    </location>
</feature>
<gene>
    <name evidence="2" type="ORF">PHO31112_02551</name>
</gene>
<dbReference type="EMBL" id="CABPSM010000006">
    <property type="protein sequence ID" value="VVE09477.1"/>
    <property type="molecule type" value="Genomic_DNA"/>
</dbReference>
<sequence>MERSQGIGDLRCPEVGGGDTGVGGSGGGVPLLRRGVDSHGYPVHPQRFTWNRFTDASMFVLGHRPGGDCRCPDGATFKWSAVRVSAISAARKRERATPVLGEVVVECRCCDEVAVPTGSPFISNVSRETHLPMLRWLYSDAELAEIVGALTERLSSGAQSGYRRSSLPGSGRGRRRCWGKWWWSAVAVTRWRCPRVAHSSPTFHVKHTYRCFDGCTGAIDPAIFVARKWERATPVFGEAVVECRRSDEVESADNSSALNVSRETVPKTVLFHARST</sequence>
<evidence type="ECO:0000313" key="2">
    <source>
        <dbReference type="EMBL" id="VVE09477.1"/>
    </source>
</evidence>
<dbReference type="Proteomes" id="UP000343317">
    <property type="component" value="Unassembled WGS sequence"/>
</dbReference>
<accession>A0A5E4VB43</accession>
<dbReference type="AlphaFoldDB" id="A0A5E4VB43"/>
<organism evidence="2 3">
    <name type="scientific">Pandoraea horticolens</name>
    <dbReference type="NCBI Taxonomy" id="2508298"/>
    <lineage>
        <taxon>Bacteria</taxon>
        <taxon>Pseudomonadati</taxon>
        <taxon>Pseudomonadota</taxon>
        <taxon>Betaproteobacteria</taxon>
        <taxon>Burkholderiales</taxon>
        <taxon>Burkholderiaceae</taxon>
        <taxon>Pandoraea</taxon>
    </lineage>
</organism>
<reference evidence="2 3" key="1">
    <citation type="submission" date="2019-08" db="EMBL/GenBank/DDBJ databases">
        <authorList>
            <person name="Peeters C."/>
        </authorList>
    </citation>
    <scope>NUCLEOTIDE SEQUENCE [LARGE SCALE GENOMIC DNA]</scope>
    <source>
        <strain evidence="2 3">LMG 31112</strain>
    </source>
</reference>
<evidence type="ECO:0000313" key="3">
    <source>
        <dbReference type="Proteomes" id="UP000343317"/>
    </source>
</evidence>
<protein>
    <submittedName>
        <fullName evidence="2">Uncharacterized protein</fullName>
    </submittedName>
</protein>
<evidence type="ECO:0000256" key="1">
    <source>
        <dbReference type="SAM" id="MobiDB-lite"/>
    </source>
</evidence>
<keyword evidence="3" id="KW-1185">Reference proteome</keyword>